<proteinExistence type="predicted"/>
<gene>
    <name evidence="1" type="ORF">JNB62_13100</name>
</gene>
<dbReference type="EMBL" id="JAEUAW010000010">
    <property type="protein sequence ID" value="MBW9094627.1"/>
    <property type="molecule type" value="Genomic_DNA"/>
</dbReference>
<evidence type="ECO:0000313" key="2">
    <source>
        <dbReference type="Proteomes" id="UP001196843"/>
    </source>
</evidence>
<name>A0ABS7HNU3_9MICO</name>
<comment type="caution">
    <text evidence="1">The sequence shown here is derived from an EMBL/GenBank/DDBJ whole genome shotgun (WGS) entry which is preliminary data.</text>
</comment>
<evidence type="ECO:0000313" key="1">
    <source>
        <dbReference type="EMBL" id="MBW9094627.1"/>
    </source>
</evidence>
<organism evidence="1 2">
    <name type="scientific">Microbacterium jejuense</name>
    <dbReference type="NCBI Taxonomy" id="1263637"/>
    <lineage>
        <taxon>Bacteria</taxon>
        <taxon>Bacillati</taxon>
        <taxon>Actinomycetota</taxon>
        <taxon>Actinomycetes</taxon>
        <taxon>Micrococcales</taxon>
        <taxon>Microbacteriaceae</taxon>
        <taxon>Microbacterium</taxon>
    </lineage>
</organism>
<dbReference type="RefSeq" id="WP_220301350.1">
    <property type="nucleotide sequence ID" value="NZ_JAEUAW010000010.1"/>
</dbReference>
<reference evidence="1 2" key="1">
    <citation type="journal article" date="2021" name="MBio">
        <title>Poor Competitiveness of Bradyrhizobium in Pigeon Pea Root Colonization in Indian Soils.</title>
        <authorList>
            <person name="Chalasani D."/>
            <person name="Basu A."/>
            <person name="Pullabhotla S.V.S.R.N."/>
            <person name="Jorrin B."/>
            <person name="Neal A.L."/>
            <person name="Poole P.S."/>
            <person name="Podile A.R."/>
            <person name="Tkacz A."/>
        </authorList>
    </citation>
    <scope>NUCLEOTIDE SEQUENCE [LARGE SCALE GENOMIC DNA]</scope>
    <source>
        <strain evidence="1 2">HU14</strain>
    </source>
</reference>
<sequence>MPQQPSSSEMRVAIASAAGLVAGVVAATYCRRYFGSFVWWLFTTDLRGRR</sequence>
<dbReference type="Proteomes" id="UP001196843">
    <property type="component" value="Unassembled WGS sequence"/>
</dbReference>
<accession>A0ABS7HNU3</accession>
<protein>
    <submittedName>
        <fullName evidence="1">Uncharacterized protein</fullName>
    </submittedName>
</protein>
<keyword evidence="2" id="KW-1185">Reference proteome</keyword>